<protein>
    <submittedName>
        <fullName evidence="1">Diphtheria toxin repressor</fullName>
    </submittedName>
</protein>
<evidence type="ECO:0000313" key="1">
    <source>
        <dbReference type="EMBL" id="KAL1240592.1"/>
    </source>
</evidence>
<comment type="caution">
    <text evidence="1">The sequence shown here is derived from an EMBL/GenBank/DDBJ whole genome shotgun (WGS) entry which is preliminary data.</text>
</comment>
<reference evidence="1 2" key="1">
    <citation type="submission" date="2024-07" db="EMBL/GenBank/DDBJ databases">
        <title>Enhanced genomic and transcriptomic resources for Trichinella pseudospiralis and T. spiralis underpin the discovery of pronounced molecular differences between stages and species.</title>
        <authorList>
            <person name="Pasi K.K."/>
            <person name="La Rosa G."/>
            <person name="Gomez-Morales M.A."/>
            <person name="Tosini F."/>
            <person name="Sumanam S."/>
            <person name="Young N.D."/>
            <person name="Chang B.C."/>
            <person name="Robin G.B."/>
        </authorList>
    </citation>
    <scope>NUCLEOTIDE SEQUENCE [LARGE SCALE GENOMIC DNA]</scope>
    <source>
        <strain evidence="1">ISS534</strain>
    </source>
</reference>
<accession>A0ABR3KK07</accession>
<gene>
    <name evidence="1" type="ORF">TSPI_02763</name>
</gene>
<dbReference type="Proteomes" id="UP001558632">
    <property type="component" value="Unassembled WGS sequence"/>
</dbReference>
<evidence type="ECO:0000313" key="2">
    <source>
        <dbReference type="Proteomes" id="UP001558632"/>
    </source>
</evidence>
<sequence>MLHQNSNFHRTPTFALKINRIRRAVNSHRDDRVAVGIASVQHMLTRGGEWAGVGKNGSWKSEVAGNDRNMLLVASADRAMALTPSSRTLSSLCLNCKKIALLMGKFQFCK</sequence>
<keyword evidence="2" id="KW-1185">Reference proteome</keyword>
<organism evidence="1 2">
    <name type="scientific">Trichinella spiralis</name>
    <name type="common">Trichina worm</name>
    <dbReference type="NCBI Taxonomy" id="6334"/>
    <lineage>
        <taxon>Eukaryota</taxon>
        <taxon>Metazoa</taxon>
        <taxon>Ecdysozoa</taxon>
        <taxon>Nematoda</taxon>
        <taxon>Enoplea</taxon>
        <taxon>Dorylaimia</taxon>
        <taxon>Trichinellida</taxon>
        <taxon>Trichinellidae</taxon>
        <taxon>Trichinella</taxon>
    </lineage>
</organism>
<proteinExistence type="predicted"/>
<name>A0ABR3KK07_TRISP</name>
<dbReference type="EMBL" id="JBEUSY010000254">
    <property type="protein sequence ID" value="KAL1240592.1"/>
    <property type="molecule type" value="Genomic_DNA"/>
</dbReference>